<proteinExistence type="evidence at transcript level"/>
<sequence length="327" mass="36003">MKVIAERCLAFSLFVICIGGAEEEGPCTLVDDYYKKNLKETLCYLRCLSNALNKLYTDGERKMLVNEEVYANASRILDDMEGKTGESTKYLSVVSSAMGDQRKKMKKLISYGNEMGDLVAKVGGLFSEVNESVRAVRKYLPDALTTANKYYASIAEITRTAWDDVKAVEAGGTAKCEERTFQRVKGLLTPCADQTCPLAKTVNESALKTYKDGCLAVTVQNGSVRECFNLPRDNLYRSGAVKNSNDALEWKEVRDRGASFQLKVKVQEIFGPLITPFAAGQPPSMLLGMVSNITSLHSQFNKVHNNFTSLLFDIDVAGNVTTANSSI</sequence>
<dbReference type="InterPro" id="IPR004922">
    <property type="entry name" value="ESAG"/>
</dbReference>
<evidence type="ECO:0000313" key="2">
    <source>
        <dbReference type="EMBL" id="AAB04054.1"/>
    </source>
</evidence>
<dbReference type="AlphaFoldDB" id="Q26704"/>
<dbReference type="EMBL" id="U41232">
    <property type="protein sequence ID" value="AAB04054.1"/>
    <property type="molecule type" value="mRNA"/>
</dbReference>
<keyword evidence="1" id="KW-0732">Signal</keyword>
<name>Q26704_TRYBR</name>
<feature type="signal peptide" evidence="1">
    <location>
        <begin position="1"/>
        <end position="23"/>
    </location>
</feature>
<evidence type="ECO:0000256" key="1">
    <source>
        <dbReference type="SAM" id="SignalP"/>
    </source>
</evidence>
<feature type="chain" id="PRO_5004203197" evidence="1">
    <location>
        <begin position="24"/>
        <end position="327"/>
    </location>
</feature>
<organism evidence="2">
    <name type="scientific">Trypanosoma brucei rhodesiense</name>
    <dbReference type="NCBI Taxonomy" id="31286"/>
    <lineage>
        <taxon>Eukaryota</taxon>
        <taxon>Discoba</taxon>
        <taxon>Euglenozoa</taxon>
        <taxon>Kinetoplastea</taxon>
        <taxon>Metakinetoplastina</taxon>
        <taxon>Trypanosomatida</taxon>
        <taxon>Trypanosomatidae</taxon>
        <taxon>Trypanosoma</taxon>
    </lineage>
</organism>
<accession>Q26704</accession>
<protein>
    <submittedName>
        <fullName evidence="2">Expression site-associated gene Il protein</fullName>
    </submittedName>
</protein>
<reference evidence="2" key="1">
    <citation type="journal article" date="1996" name="J. Biol. Chem.">
        <title>Differential expression of the expression site-associated gene I family in African trypanosomes.</title>
        <authorList>
            <person name="Morgan R.W."/>
            <person name="El-Sayed N.M."/>
            <person name="Kepa J.K."/>
            <person name="Pedram M."/>
            <person name="Donelson J.E."/>
        </authorList>
    </citation>
    <scope>NUCLEOTIDE SEQUENCE</scope>
</reference>
<dbReference type="Pfam" id="PF03238">
    <property type="entry name" value="ESAG1"/>
    <property type="match status" value="1"/>
</dbReference>